<protein>
    <submittedName>
        <fullName evidence="2">Uncharacterized protein</fullName>
    </submittedName>
</protein>
<feature type="region of interest" description="Disordered" evidence="1">
    <location>
        <begin position="1"/>
        <end position="20"/>
    </location>
</feature>
<evidence type="ECO:0000256" key="1">
    <source>
        <dbReference type="SAM" id="MobiDB-lite"/>
    </source>
</evidence>
<dbReference type="EMBL" id="AWWV01007558">
    <property type="protein sequence ID" value="OMO95907.1"/>
    <property type="molecule type" value="Genomic_DNA"/>
</dbReference>
<evidence type="ECO:0000313" key="3">
    <source>
        <dbReference type="Proteomes" id="UP000188268"/>
    </source>
</evidence>
<reference evidence="2 3" key="1">
    <citation type="submission" date="2013-09" db="EMBL/GenBank/DDBJ databases">
        <title>Corchorus capsularis genome sequencing.</title>
        <authorList>
            <person name="Alam M."/>
            <person name="Haque M.S."/>
            <person name="Islam M.S."/>
            <person name="Emdad E.M."/>
            <person name="Islam M.M."/>
            <person name="Ahmed B."/>
            <person name="Halim A."/>
            <person name="Hossen Q.M.M."/>
            <person name="Hossain M.Z."/>
            <person name="Ahmed R."/>
            <person name="Khan M.M."/>
            <person name="Islam R."/>
            <person name="Rashid M.M."/>
            <person name="Khan S.A."/>
            <person name="Rahman M.S."/>
            <person name="Alam M."/>
        </authorList>
    </citation>
    <scope>NUCLEOTIDE SEQUENCE [LARGE SCALE GENOMIC DNA]</scope>
    <source>
        <strain evidence="3">cv. CVL-1</strain>
        <tissue evidence="2">Whole seedling</tissue>
    </source>
</reference>
<dbReference type="Proteomes" id="UP000188268">
    <property type="component" value="Unassembled WGS sequence"/>
</dbReference>
<dbReference type="AlphaFoldDB" id="A0A1R3JMG2"/>
<name>A0A1R3JMG2_COCAP</name>
<sequence length="20" mass="2350">MEQQRTGIVSETQNANQQMR</sequence>
<gene>
    <name evidence="2" type="ORF">CCACVL1_05183</name>
</gene>
<comment type="caution">
    <text evidence="2">The sequence shown here is derived from an EMBL/GenBank/DDBJ whole genome shotgun (WGS) entry which is preliminary data.</text>
</comment>
<accession>A0A1R3JMG2</accession>
<keyword evidence="3" id="KW-1185">Reference proteome</keyword>
<evidence type="ECO:0000313" key="2">
    <source>
        <dbReference type="EMBL" id="OMO95907.1"/>
    </source>
</evidence>
<proteinExistence type="predicted"/>
<organism evidence="2 3">
    <name type="scientific">Corchorus capsularis</name>
    <name type="common">Jute</name>
    <dbReference type="NCBI Taxonomy" id="210143"/>
    <lineage>
        <taxon>Eukaryota</taxon>
        <taxon>Viridiplantae</taxon>
        <taxon>Streptophyta</taxon>
        <taxon>Embryophyta</taxon>
        <taxon>Tracheophyta</taxon>
        <taxon>Spermatophyta</taxon>
        <taxon>Magnoliopsida</taxon>
        <taxon>eudicotyledons</taxon>
        <taxon>Gunneridae</taxon>
        <taxon>Pentapetalae</taxon>
        <taxon>rosids</taxon>
        <taxon>malvids</taxon>
        <taxon>Malvales</taxon>
        <taxon>Malvaceae</taxon>
        <taxon>Grewioideae</taxon>
        <taxon>Apeibeae</taxon>
        <taxon>Corchorus</taxon>
    </lineage>
</organism>